<keyword evidence="4" id="KW-1185">Reference proteome</keyword>
<gene>
    <name evidence="3" type="ORF">HNQ70_000790</name>
</gene>
<keyword evidence="2" id="KW-0732">Signal</keyword>
<comment type="caution">
    <text evidence="3">The sequence shown here is derived from an EMBL/GenBank/DDBJ whole genome shotgun (WGS) entry which is preliminary data.</text>
</comment>
<accession>A0A7W8HG10</accession>
<feature type="chain" id="PRO_5031037360" evidence="2">
    <location>
        <begin position="20"/>
        <end position="317"/>
    </location>
</feature>
<dbReference type="EMBL" id="JACHGB010000002">
    <property type="protein sequence ID" value="MBB5270786.1"/>
    <property type="molecule type" value="Genomic_DNA"/>
</dbReference>
<feature type="signal peptide" evidence="2">
    <location>
        <begin position="1"/>
        <end position="19"/>
    </location>
</feature>
<sequence>MKKLLTALLLGVAAMAASAQSWPTKPIRLVVPFPPGSATDTIARAFGGAVSQSLGQPVVVENKAGADGAISGTEVMRAPSDGYTLFFATNSPMAVAPAMRKNPPYDPIRDFTPIADIGRYTFFVVVHPSVPVKTVAELLQYAKANPGTLNYATGNTTGIMSTAQFMHLGGIRMVHVPYKGEPQALVDLIAGRVQVMVVSAGTSVPHIRDGKLRALAVITTKRSPVLPEVPTLAEAGMPAFSITSWAALYGPAKMPRAIVDRINQEFLAAAQRPEVQATLEKQAFVFVGSTPERLAVFTKEQNDEYRAMMRATGMEPD</sequence>
<evidence type="ECO:0000313" key="3">
    <source>
        <dbReference type="EMBL" id="MBB5270786.1"/>
    </source>
</evidence>
<name>A0A7W8HG10_9BURK</name>
<proteinExistence type="inferred from homology"/>
<protein>
    <submittedName>
        <fullName evidence="3">Tripartite-type tricarboxylate transporter receptor subunit TctC</fullName>
    </submittedName>
</protein>
<evidence type="ECO:0000313" key="4">
    <source>
        <dbReference type="Proteomes" id="UP000532440"/>
    </source>
</evidence>
<dbReference type="PANTHER" id="PTHR42928:SF5">
    <property type="entry name" value="BLR1237 PROTEIN"/>
    <property type="match status" value="1"/>
</dbReference>
<dbReference type="InterPro" id="IPR042100">
    <property type="entry name" value="Bug_dom1"/>
</dbReference>
<comment type="similarity">
    <text evidence="1">Belongs to the UPF0065 (bug) family.</text>
</comment>
<dbReference type="InterPro" id="IPR005064">
    <property type="entry name" value="BUG"/>
</dbReference>
<dbReference type="Gene3D" id="3.40.190.150">
    <property type="entry name" value="Bordetella uptake gene, domain 1"/>
    <property type="match status" value="1"/>
</dbReference>
<dbReference type="PIRSF" id="PIRSF017082">
    <property type="entry name" value="YflP"/>
    <property type="match status" value="1"/>
</dbReference>
<evidence type="ECO:0000256" key="1">
    <source>
        <dbReference type="ARBA" id="ARBA00006987"/>
    </source>
</evidence>
<keyword evidence="3" id="KW-0675">Receptor</keyword>
<dbReference type="RefSeq" id="WP_183964489.1">
    <property type="nucleotide sequence ID" value="NZ_BAABEW010000018.1"/>
</dbReference>
<dbReference type="PANTHER" id="PTHR42928">
    <property type="entry name" value="TRICARBOXYLATE-BINDING PROTEIN"/>
    <property type="match status" value="1"/>
</dbReference>
<evidence type="ECO:0000256" key="2">
    <source>
        <dbReference type="SAM" id="SignalP"/>
    </source>
</evidence>
<dbReference type="Proteomes" id="UP000532440">
    <property type="component" value="Unassembled WGS sequence"/>
</dbReference>
<dbReference type="Pfam" id="PF03401">
    <property type="entry name" value="TctC"/>
    <property type="match status" value="1"/>
</dbReference>
<dbReference type="SUPFAM" id="SSF53850">
    <property type="entry name" value="Periplasmic binding protein-like II"/>
    <property type="match status" value="1"/>
</dbReference>
<dbReference type="CDD" id="cd07012">
    <property type="entry name" value="PBP2_Bug_TTT"/>
    <property type="match status" value="1"/>
</dbReference>
<reference evidence="3 4" key="1">
    <citation type="submission" date="2020-08" db="EMBL/GenBank/DDBJ databases">
        <title>Genomic Encyclopedia of Type Strains, Phase IV (KMG-IV): sequencing the most valuable type-strain genomes for metagenomic binning, comparative biology and taxonomic classification.</title>
        <authorList>
            <person name="Goeker M."/>
        </authorList>
    </citation>
    <scope>NUCLEOTIDE SEQUENCE [LARGE SCALE GENOMIC DNA]</scope>
    <source>
        <strain evidence="3 4">DSM 29781</strain>
    </source>
</reference>
<organism evidence="3 4">
    <name type="scientific">Quisquiliibacterium transsilvanicum</name>
    <dbReference type="NCBI Taxonomy" id="1549638"/>
    <lineage>
        <taxon>Bacteria</taxon>
        <taxon>Pseudomonadati</taxon>
        <taxon>Pseudomonadota</taxon>
        <taxon>Betaproteobacteria</taxon>
        <taxon>Burkholderiales</taxon>
        <taxon>Burkholderiaceae</taxon>
        <taxon>Quisquiliibacterium</taxon>
    </lineage>
</organism>
<dbReference type="Gene3D" id="3.40.190.10">
    <property type="entry name" value="Periplasmic binding protein-like II"/>
    <property type="match status" value="1"/>
</dbReference>
<dbReference type="AlphaFoldDB" id="A0A7W8HG10"/>